<dbReference type="Proteomes" id="UP001352852">
    <property type="component" value="Unassembled WGS sequence"/>
</dbReference>
<reference evidence="6 7" key="1">
    <citation type="submission" date="2021-06" db="EMBL/GenBank/DDBJ databases">
        <authorList>
            <person name="Palmer J.M."/>
        </authorList>
    </citation>
    <scope>NUCLEOTIDE SEQUENCE [LARGE SCALE GENOMIC DNA]</scope>
    <source>
        <strain evidence="6 7">CL_MEX2019</strain>
        <tissue evidence="6">Muscle</tissue>
    </source>
</reference>
<dbReference type="SUPFAM" id="SSF50978">
    <property type="entry name" value="WD40 repeat-like"/>
    <property type="match status" value="1"/>
</dbReference>
<dbReference type="InterPro" id="IPR042626">
    <property type="entry name" value="THOC6"/>
</dbReference>
<evidence type="ECO:0000256" key="2">
    <source>
        <dbReference type="ARBA" id="ARBA00022574"/>
    </source>
</evidence>
<dbReference type="PANTHER" id="PTHR44411:SF1">
    <property type="entry name" value="THO COMPLEX SUBUNIT 6 HOMOLOG"/>
    <property type="match status" value="1"/>
</dbReference>
<feature type="region of interest" description="Disordered" evidence="5">
    <location>
        <begin position="1"/>
        <end position="29"/>
    </location>
</feature>
<dbReference type="SMART" id="SM00320">
    <property type="entry name" value="WD40"/>
    <property type="match status" value="4"/>
</dbReference>
<keyword evidence="3" id="KW-0677">Repeat</keyword>
<dbReference type="Gene3D" id="2.130.10.10">
    <property type="entry name" value="YVTN repeat-like/Quinoprotein amine dehydrogenase"/>
    <property type="match status" value="1"/>
</dbReference>
<evidence type="ECO:0000256" key="4">
    <source>
        <dbReference type="PROSITE-ProRule" id="PRU00221"/>
    </source>
</evidence>
<dbReference type="PANTHER" id="PTHR44411">
    <property type="entry name" value="THO COMPLEX SUBUNIT 6 HOMOLOG"/>
    <property type="match status" value="1"/>
</dbReference>
<evidence type="ECO:0000256" key="3">
    <source>
        <dbReference type="ARBA" id="ARBA00022737"/>
    </source>
</evidence>
<dbReference type="Pfam" id="PF00400">
    <property type="entry name" value="WD40"/>
    <property type="match status" value="1"/>
</dbReference>
<evidence type="ECO:0000313" key="6">
    <source>
        <dbReference type="EMBL" id="MED6268646.1"/>
    </source>
</evidence>
<dbReference type="PROSITE" id="PS50294">
    <property type="entry name" value="WD_REPEATS_REGION"/>
    <property type="match status" value="1"/>
</dbReference>
<dbReference type="InterPro" id="IPR001680">
    <property type="entry name" value="WD40_rpt"/>
</dbReference>
<comment type="similarity">
    <text evidence="1">Belongs to the WD repeat THOC6 family.</text>
</comment>
<comment type="caution">
    <text evidence="6">The sequence shown here is derived from an EMBL/GenBank/DDBJ whole genome shotgun (WGS) entry which is preliminary data.</text>
</comment>
<dbReference type="InterPro" id="IPR036322">
    <property type="entry name" value="WD40_repeat_dom_sf"/>
</dbReference>
<feature type="repeat" description="WD" evidence="4">
    <location>
        <begin position="226"/>
        <end position="267"/>
    </location>
</feature>
<dbReference type="InterPro" id="IPR019775">
    <property type="entry name" value="WD40_repeat_CS"/>
</dbReference>
<evidence type="ECO:0000313" key="7">
    <source>
        <dbReference type="Proteomes" id="UP001352852"/>
    </source>
</evidence>
<accession>A0ABU7D137</accession>
<dbReference type="PROSITE" id="PS00678">
    <property type="entry name" value="WD_REPEATS_1"/>
    <property type="match status" value="1"/>
</dbReference>
<dbReference type="EMBL" id="JAHUTJ010010904">
    <property type="protein sequence ID" value="MED6268646.1"/>
    <property type="molecule type" value="Genomic_DNA"/>
</dbReference>
<gene>
    <name evidence="6" type="primary">THOC6</name>
    <name evidence="6" type="ORF">CHARACLAT_024482</name>
</gene>
<feature type="compositionally biased region" description="Basic and acidic residues" evidence="5">
    <location>
        <begin position="11"/>
        <end position="22"/>
    </location>
</feature>
<dbReference type="PROSITE" id="PS50082">
    <property type="entry name" value="WD_REPEATS_2"/>
    <property type="match status" value="1"/>
</dbReference>
<dbReference type="InterPro" id="IPR015943">
    <property type="entry name" value="WD40/YVTN_repeat-like_dom_sf"/>
</dbReference>
<name>A0ABU7D137_9TELE</name>
<organism evidence="6 7">
    <name type="scientific">Characodon lateralis</name>
    <dbReference type="NCBI Taxonomy" id="208331"/>
    <lineage>
        <taxon>Eukaryota</taxon>
        <taxon>Metazoa</taxon>
        <taxon>Chordata</taxon>
        <taxon>Craniata</taxon>
        <taxon>Vertebrata</taxon>
        <taxon>Euteleostomi</taxon>
        <taxon>Actinopterygii</taxon>
        <taxon>Neopterygii</taxon>
        <taxon>Teleostei</taxon>
        <taxon>Neoteleostei</taxon>
        <taxon>Acanthomorphata</taxon>
        <taxon>Ovalentaria</taxon>
        <taxon>Atherinomorphae</taxon>
        <taxon>Cyprinodontiformes</taxon>
        <taxon>Goodeidae</taxon>
        <taxon>Characodon</taxon>
    </lineage>
</organism>
<protein>
    <submittedName>
        <fullName evidence="6">THO complex subunit 6</fullName>
    </submittedName>
</protein>
<keyword evidence="2 4" id="KW-0853">WD repeat</keyword>
<sequence>MPLSRKVSQGPERHGAAREARPNHQVPEPGVEVPFNGSFCAFVLIHSNLEEFTHIRINHTETAVYSEYLDQGKLSGYVQRYLQLLHMSVFSQSFSPCGRFLAAGNNYGEIALFSLAAALSPDATAANQKPVLTFTAHEGPVFSLLSTDCVLLSAGNGEVSSWSWTELTKKNVKPLWTKRPNYKSGLEIPEINSMVINPRDNSLAIGAGDNNIHILDLEHGAFKATLQGHTDYLHCVCMREREAELLSGGEDGAVRMWDSRTGRCVHCIEVHKYESCARPRYGKWISCLTTDSDWMLCGGGPSLSLWHLRSLSPTSVFPLRGCQRQAAFHQDMILAVGEGAFVSHCLLGGEVKAQIPCTPPSLNTMQLNTKSSEHRVLTVGGGSSNIDVFTNLSYRAFSLSF</sequence>
<evidence type="ECO:0000256" key="1">
    <source>
        <dbReference type="ARBA" id="ARBA00009728"/>
    </source>
</evidence>
<proteinExistence type="inferred from homology"/>
<evidence type="ECO:0000256" key="5">
    <source>
        <dbReference type="SAM" id="MobiDB-lite"/>
    </source>
</evidence>
<keyword evidence="7" id="KW-1185">Reference proteome</keyword>